<dbReference type="SUPFAM" id="SSF47336">
    <property type="entry name" value="ACP-like"/>
    <property type="match status" value="1"/>
</dbReference>
<dbReference type="RefSeq" id="WP_117226393.1">
    <property type="nucleotide sequence ID" value="NZ_CP061725.1"/>
</dbReference>
<dbReference type="EMBL" id="QVFU01000001">
    <property type="protein sequence ID" value="RFS48484.1"/>
    <property type="molecule type" value="Genomic_DNA"/>
</dbReference>
<evidence type="ECO:0000313" key="2">
    <source>
        <dbReference type="EMBL" id="RFS48484.1"/>
    </source>
</evidence>
<proteinExistence type="predicted"/>
<sequence length="74" mass="8278">MANSLSRDRLRSDIAGILGEDPTTISDDENLIDRGLDSIRLLMLTTRWQNDGFDIGFLDLADEPTIAAWAELTR</sequence>
<dbReference type="AlphaFoldDB" id="A0A372G6D2"/>
<dbReference type="Proteomes" id="UP000262621">
    <property type="component" value="Unassembled WGS sequence"/>
</dbReference>
<reference evidence="2 3" key="1">
    <citation type="submission" date="2018-08" db="EMBL/GenBank/DDBJ databases">
        <title>Verrucosispora craniellae sp. nov., isolated from a marine sponge in the South China Sea.</title>
        <authorList>
            <person name="Li L."/>
            <person name="Lin H.W."/>
        </authorList>
    </citation>
    <scope>NUCLEOTIDE SEQUENCE [LARGE SCALE GENOMIC DNA]</scope>
    <source>
        <strain evidence="2 3">LHW63014</strain>
    </source>
</reference>
<evidence type="ECO:0000313" key="3">
    <source>
        <dbReference type="Proteomes" id="UP000262621"/>
    </source>
</evidence>
<name>A0A372G6D2_9ACTN</name>
<feature type="domain" description="Carrier" evidence="1">
    <location>
        <begin position="1"/>
        <end position="74"/>
    </location>
</feature>
<dbReference type="InterPro" id="IPR036736">
    <property type="entry name" value="ACP-like_sf"/>
</dbReference>
<gene>
    <name evidence="2" type="ORF">D0Q02_03160</name>
</gene>
<accession>A0A372G6D2</accession>
<organism evidence="2 3">
    <name type="scientific">Micromonospora craniellae</name>
    <dbReference type="NCBI Taxonomy" id="2294034"/>
    <lineage>
        <taxon>Bacteria</taxon>
        <taxon>Bacillati</taxon>
        <taxon>Actinomycetota</taxon>
        <taxon>Actinomycetes</taxon>
        <taxon>Micromonosporales</taxon>
        <taxon>Micromonosporaceae</taxon>
        <taxon>Micromonospora</taxon>
    </lineage>
</organism>
<dbReference type="Pfam" id="PF00550">
    <property type="entry name" value="PP-binding"/>
    <property type="match status" value="1"/>
</dbReference>
<comment type="caution">
    <text evidence="2">The sequence shown here is derived from an EMBL/GenBank/DDBJ whole genome shotgun (WGS) entry which is preliminary data.</text>
</comment>
<protein>
    <recommendedName>
        <fullName evidence="1">Carrier domain-containing protein</fullName>
    </recommendedName>
</protein>
<evidence type="ECO:0000259" key="1">
    <source>
        <dbReference type="PROSITE" id="PS50075"/>
    </source>
</evidence>
<keyword evidence="3" id="KW-1185">Reference proteome</keyword>
<dbReference type="PROSITE" id="PS50075">
    <property type="entry name" value="CARRIER"/>
    <property type="match status" value="1"/>
</dbReference>
<dbReference type="Gene3D" id="1.10.1200.10">
    <property type="entry name" value="ACP-like"/>
    <property type="match status" value="1"/>
</dbReference>
<dbReference type="OrthoDB" id="2455700at2"/>
<dbReference type="InterPro" id="IPR009081">
    <property type="entry name" value="PP-bd_ACP"/>
</dbReference>